<dbReference type="SUPFAM" id="SSF53756">
    <property type="entry name" value="UDP-Glycosyltransferase/glycogen phosphorylase"/>
    <property type="match status" value="1"/>
</dbReference>
<proteinExistence type="predicted"/>
<keyword evidence="2 4" id="KW-0808">Transferase</keyword>
<protein>
    <submittedName>
        <fullName evidence="4">Glycosyltransferase involved in cell wall biosynthesis</fullName>
    </submittedName>
</protein>
<dbReference type="GO" id="GO:0016757">
    <property type="term" value="F:glycosyltransferase activity"/>
    <property type="evidence" value="ECO:0007669"/>
    <property type="project" value="UniProtKB-KW"/>
</dbReference>
<dbReference type="Proteomes" id="UP000537775">
    <property type="component" value="Unassembled WGS sequence"/>
</dbReference>
<dbReference type="InterPro" id="IPR001296">
    <property type="entry name" value="Glyco_trans_1"/>
</dbReference>
<dbReference type="AlphaFoldDB" id="A0A7X0KUL4"/>
<name>A0A7X0KUL4_9MICO</name>
<evidence type="ECO:0000313" key="5">
    <source>
        <dbReference type="Proteomes" id="UP000537775"/>
    </source>
</evidence>
<evidence type="ECO:0000256" key="2">
    <source>
        <dbReference type="ARBA" id="ARBA00022679"/>
    </source>
</evidence>
<dbReference type="PANTHER" id="PTHR12526:SF510">
    <property type="entry name" value="D-INOSITOL 3-PHOSPHATE GLYCOSYLTRANSFERASE"/>
    <property type="match status" value="1"/>
</dbReference>
<gene>
    <name evidence="4" type="ORF">HD594_001603</name>
</gene>
<feature type="domain" description="Glycosyl transferase family 1" evidence="3">
    <location>
        <begin position="224"/>
        <end position="337"/>
    </location>
</feature>
<reference evidence="4 5" key="1">
    <citation type="submission" date="2020-08" db="EMBL/GenBank/DDBJ databases">
        <title>Sequencing the genomes of 1000 actinobacteria strains.</title>
        <authorList>
            <person name="Klenk H.-P."/>
        </authorList>
    </citation>
    <scope>NUCLEOTIDE SEQUENCE [LARGE SCALE GENOMIC DNA]</scope>
    <source>
        <strain evidence="4 5">DSM 12511</strain>
    </source>
</reference>
<accession>A0A7X0KUL4</accession>
<dbReference type="Gene3D" id="3.40.50.2000">
    <property type="entry name" value="Glycogen Phosphorylase B"/>
    <property type="match status" value="2"/>
</dbReference>
<organism evidence="4 5">
    <name type="scientific">Microbacterium thalassium</name>
    <dbReference type="NCBI Taxonomy" id="362649"/>
    <lineage>
        <taxon>Bacteria</taxon>
        <taxon>Bacillati</taxon>
        <taxon>Actinomycetota</taxon>
        <taxon>Actinomycetes</taxon>
        <taxon>Micrococcales</taxon>
        <taxon>Microbacteriaceae</taxon>
        <taxon>Microbacterium</taxon>
    </lineage>
</organism>
<dbReference type="RefSeq" id="WP_184750437.1">
    <property type="nucleotide sequence ID" value="NZ_BAAAJR010000010.1"/>
</dbReference>
<dbReference type="PANTHER" id="PTHR12526">
    <property type="entry name" value="GLYCOSYLTRANSFERASE"/>
    <property type="match status" value="1"/>
</dbReference>
<keyword evidence="5" id="KW-1185">Reference proteome</keyword>
<dbReference type="EMBL" id="JACHML010000001">
    <property type="protein sequence ID" value="MBB6391290.1"/>
    <property type="molecule type" value="Genomic_DNA"/>
</dbReference>
<keyword evidence="1" id="KW-0328">Glycosyltransferase</keyword>
<evidence type="ECO:0000259" key="3">
    <source>
        <dbReference type="Pfam" id="PF00534"/>
    </source>
</evidence>
<comment type="caution">
    <text evidence="4">The sequence shown here is derived from an EMBL/GenBank/DDBJ whole genome shotgun (WGS) entry which is preliminary data.</text>
</comment>
<evidence type="ECO:0000313" key="4">
    <source>
        <dbReference type="EMBL" id="MBB6391290.1"/>
    </source>
</evidence>
<sequence length="374" mass="38827">MTAILRVMLDQVASPTDADLAVAARDLTRALIAVAPDGCAVEGIAPSGGAGDPSAIPGLVDVRRTTLARRELATALQMGVATGIGGGMIHAPTLMAPLVRHDRVHDHDQTVVTVWDLRPWEAPAELPKPVVTWHRAMLKRAAKHADAVVVPTHAIGERLSGLARLGGRVRVIAGAPAIDLAVPRDEVGRRRSLGLPEGFVLLAGGPMPSDALAVGFRAVAASGIDIPIVVIDVAEGLEPAVAELAVAAGIPERRVHVRGVLDTHDRGAVFGAALALLAPSRRSAFPWRVVDALALGVPVVASDSAVHADVVVDGGMLVDSADADRLAEGMGSALAEALATTKAAERWAVLAGDRGRVFSWHSAAERVWQLHADL</sequence>
<dbReference type="Pfam" id="PF00534">
    <property type="entry name" value="Glycos_transf_1"/>
    <property type="match status" value="1"/>
</dbReference>
<evidence type="ECO:0000256" key="1">
    <source>
        <dbReference type="ARBA" id="ARBA00022676"/>
    </source>
</evidence>